<organism evidence="3 4">
    <name type="scientific">Desulfoscipio gibsoniae DSM 7213</name>
    <dbReference type="NCBI Taxonomy" id="767817"/>
    <lineage>
        <taxon>Bacteria</taxon>
        <taxon>Bacillati</taxon>
        <taxon>Bacillota</taxon>
        <taxon>Clostridia</taxon>
        <taxon>Eubacteriales</taxon>
        <taxon>Desulfallaceae</taxon>
        <taxon>Desulfoscipio</taxon>
    </lineage>
</organism>
<dbReference type="KEGG" id="dgi:Desgi_4762"/>
<dbReference type="STRING" id="767817.Desgi_4762"/>
<dbReference type="RefSeq" id="WP_006522175.1">
    <property type="nucleotide sequence ID" value="NC_021184.1"/>
</dbReference>
<comment type="similarity">
    <text evidence="2">Belongs to the UPF0161 family.</text>
</comment>
<reference evidence="3 4" key="1">
    <citation type="submission" date="2012-01" db="EMBL/GenBank/DDBJ databases">
        <title>Complete sequence of Desulfotomaculum gibsoniae DSM 7213.</title>
        <authorList>
            <consortium name="US DOE Joint Genome Institute"/>
            <person name="Lucas S."/>
            <person name="Han J."/>
            <person name="Lapidus A."/>
            <person name="Cheng J.-F."/>
            <person name="Goodwin L."/>
            <person name="Pitluck S."/>
            <person name="Peters L."/>
            <person name="Ovchinnikova G."/>
            <person name="Teshima H."/>
            <person name="Detter J.C."/>
            <person name="Han C."/>
            <person name="Tapia R."/>
            <person name="Land M."/>
            <person name="Hauser L."/>
            <person name="Kyrpides N."/>
            <person name="Ivanova N."/>
            <person name="Pagani I."/>
            <person name="Parshina S."/>
            <person name="Plugge C."/>
            <person name="Muyzer G."/>
            <person name="Kuever J."/>
            <person name="Ivanova A."/>
            <person name="Nazina T."/>
            <person name="Klenk H.-P."/>
            <person name="Brambilla E."/>
            <person name="Spring S."/>
            <person name="Stams A.F."/>
            <person name="Woyke T."/>
        </authorList>
    </citation>
    <scope>NUCLEOTIDE SEQUENCE [LARGE SCALE GENOMIC DNA]</scope>
    <source>
        <strain evidence="3 4">DSM 7213</strain>
    </source>
</reference>
<dbReference type="Pfam" id="PF01809">
    <property type="entry name" value="YidD"/>
    <property type="match status" value="1"/>
</dbReference>
<name>R4KTQ2_9FIRM</name>
<dbReference type="GO" id="GO:0005886">
    <property type="term" value="C:plasma membrane"/>
    <property type="evidence" value="ECO:0007669"/>
    <property type="project" value="UniProtKB-SubCell"/>
</dbReference>
<dbReference type="Proteomes" id="UP000013520">
    <property type="component" value="Chromosome"/>
</dbReference>
<accession>R4KTQ2</accession>
<keyword evidence="2" id="KW-1003">Cell membrane</keyword>
<dbReference type="EMBL" id="CP003273">
    <property type="protein sequence ID" value="AGL03980.1"/>
    <property type="molecule type" value="Genomic_DNA"/>
</dbReference>
<evidence type="ECO:0000313" key="4">
    <source>
        <dbReference type="Proteomes" id="UP000013520"/>
    </source>
</evidence>
<dbReference type="OrthoDB" id="9801753at2"/>
<sequence length="69" mass="7844">MKIILISIVRLYQKYISPLKGPSCRFYPTCSEYAVQALLKYGVCKGIVKTVIRILKCHPFHPGGYDPVK</sequence>
<dbReference type="PANTHER" id="PTHR33383">
    <property type="entry name" value="MEMBRANE PROTEIN INSERTION EFFICIENCY FACTOR-RELATED"/>
    <property type="match status" value="1"/>
</dbReference>
<comment type="subcellular location">
    <subcellularLocation>
        <location evidence="2">Cell membrane</location>
        <topology evidence="2">Peripheral membrane protein</topology>
        <orientation evidence="2">Cytoplasmic side</orientation>
    </subcellularLocation>
</comment>
<evidence type="ECO:0000313" key="3">
    <source>
        <dbReference type="EMBL" id="AGL03980.1"/>
    </source>
</evidence>
<dbReference type="HOGENOM" id="CLU_144811_6_0_9"/>
<dbReference type="AlphaFoldDB" id="R4KTQ2"/>
<proteinExistence type="inferred from homology"/>
<dbReference type="NCBIfam" id="TIGR00278">
    <property type="entry name" value="membrane protein insertion efficiency factor YidD"/>
    <property type="match status" value="1"/>
</dbReference>
<keyword evidence="4" id="KW-1185">Reference proteome</keyword>
<dbReference type="PANTHER" id="PTHR33383:SF1">
    <property type="entry name" value="MEMBRANE PROTEIN INSERTION EFFICIENCY FACTOR-RELATED"/>
    <property type="match status" value="1"/>
</dbReference>
<dbReference type="SMART" id="SM01234">
    <property type="entry name" value="Haemolytic"/>
    <property type="match status" value="1"/>
</dbReference>
<dbReference type="InterPro" id="IPR002696">
    <property type="entry name" value="Membr_insert_effic_factor_YidD"/>
</dbReference>
<dbReference type="HAMAP" id="MF_00386">
    <property type="entry name" value="UPF0161_YidD"/>
    <property type="match status" value="1"/>
</dbReference>
<dbReference type="eggNOG" id="COG0759">
    <property type="taxonomic scope" value="Bacteria"/>
</dbReference>
<gene>
    <name evidence="3" type="ORF">Desgi_4762</name>
</gene>
<comment type="function">
    <text evidence="2">Could be involved in insertion of integral membrane proteins into the membrane.</text>
</comment>
<keyword evidence="1 2" id="KW-0472">Membrane</keyword>
<evidence type="ECO:0000256" key="1">
    <source>
        <dbReference type="ARBA" id="ARBA00023136"/>
    </source>
</evidence>
<evidence type="ECO:0000256" key="2">
    <source>
        <dbReference type="HAMAP-Rule" id="MF_00386"/>
    </source>
</evidence>
<protein>
    <recommendedName>
        <fullName evidence="2">Putative membrane protein insertion efficiency factor</fullName>
    </recommendedName>
</protein>